<reference evidence="1" key="1">
    <citation type="journal article" date="2023" name="Insect Mol. Biol.">
        <title>Genome sequencing provides insights into the evolution of gene families encoding plant cell wall-degrading enzymes in longhorned beetles.</title>
        <authorList>
            <person name="Shin N.R."/>
            <person name="Okamura Y."/>
            <person name="Kirsch R."/>
            <person name="Pauchet Y."/>
        </authorList>
    </citation>
    <scope>NUCLEOTIDE SEQUENCE</scope>
    <source>
        <strain evidence="1">MMC_N1</strain>
    </source>
</reference>
<name>A0ABQ9J0P0_9CUCU</name>
<dbReference type="Proteomes" id="UP001162164">
    <property type="component" value="Unassembled WGS sequence"/>
</dbReference>
<proteinExistence type="predicted"/>
<evidence type="ECO:0000313" key="2">
    <source>
        <dbReference type="Proteomes" id="UP001162164"/>
    </source>
</evidence>
<accession>A0ABQ9J0P0</accession>
<gene>
    <name evidence="1" type="ORF">NQ317_019068</name>
</gene>
<evidence type="ECO:0000313" key="1">
    <source>
        <dbReference type="EMBL" id="KAJ8970563.1"/>
    </source>
</evidence>
<keyword evidence="2" id="KW-1185">Reference proteome</keyword>
<protein>
    <submittedName>
        <fullName evidence="1">Uncharacterized protein</fullName>
    </submittedName>
</protein>
<dbReference type="EMBL" id="JAPWTJ010001603">
    <property type="protein sequence ID" value="KAJ8970563.1"/>
    <property type="molecule type" value="Genomic_DNA"/>
</dbReference>
<sequence>MECVILGLGVGYLDKELAFLYTDCSVKNRPYIRNSFLGRKINILITKLLNFMAEDFTFFNFFHYPGHS</sequence>
<organism evidence="1 2">
    <name type="scientific">Molorchus minor</name>
    <dbReference type="NCBI Taxonomy" id="1323400"/>
    <lineage>
        <taxon>Eukaryota</taxon>
        <taxon>Metazoa</taxon>
        <taxon>Ecdysozoa</taxon>
        <taxon>Arthropoda</taxon>
        <taxon>Hexapoda</taxon>
        <taxon>Insecta</taxon>
        <taxon>Pterygota</taxon>
        <taxon>Neoptera</taxon>
        <taxon>Endopterygota</taxon>
        <taxon>Coleoptera</taxon>
        <taxon>Polyphaga</taxon>
        <taxon>Cucujiformia</taxon>
        <taxon>Chrysomeloidea</taxon>
        <taxon>Cerambycidae</taxon>
        <taxon>Lamiinae</taxon>
        <taxon>Monochamini</taxon>
        <taxon>Molorchus</taxon>
    </lineage>
</organism>
<comment type="caution">
    <text evidence="1">The sequence shown here is derived from an EMBL/GenBank/DDBJ whole genome shotgun (WGS) entry which is preliminary data.</text>
</comment>